<proteinExistence type="predicted"/>
<dbReference type="EMBL" id="JAENIO010000001">
    <property type="protein sequence ID" value="MBK1832579.1"/>
    <property type="molecule type" value="Genomic_DNA"/>
</dbReference>
<comment type="caution">
    <text evidence="2">The sequence shown here is derived from an EMBL/GenBank/DDBJ whole genome shotgun (WGS) entry which is preliminary data.</text>
</comment>
<protein>
    <submittedName>
        <fullName evidence="2">Uncharacterized protein</fullName>
    </submittedName>
</protein>
<sequence>MKKYTKTRIREIIAISLSLTTLATAQTEPPRPPDERQMIDQFGDSLTMSPTGALSVNIDYENGTRENYYIEQQRYGADVIEVGFLLADTSLINDGIAMINWGFSKQGPDGSFPGTGDAVHSSSLFMEAAARAALKLEAEDATLYAATLNDWRPKLVNLATWFVTADDYGQDVNLEPFAHRYFLRGAALSQTALFTGNTSFLAPAYVYANGGAASAWADGTFPEREGFDGSYQLVGMAFALRLYGTITDTQVRTTLDSAVQAGVTLFMNKLAVEGEDLLYGGSRTANETGRTGRPKNFDFKHATQALVGAEEVLGMTGGIAAANQVMGYKEN</sequence>
<dbReference type="AlphaFoldDB" id="A0A934VJG6"/>
<evidence type="ECO:0000313" key="3">
    <source>
        <dbReference type="Proteomes" id="UP000604083"/>
    </source>
</evidence>
<name>A0A934VJG6_9BACT</name>
<evidence type="ECO:0000256" key="1">
    <source>
        <dbReference type="SAM" id="SignalP"/>
    </source>
</evidence>
<feature type="signal peptide" evidence="1">
    <location>
        <begin position="1"/>
        <end position="25"/>
    </location>
</feature>
<evidence type="ECO:0000313" key="2">
    <source>
        <dbReference type="EMBL" id="MBK1832579.1"/>
    </source>
</evidence>
<accession>A0A934VJG6</accession>
<gene>
    <name evidence="2" type="ORF">JIN78_00785</name>
</gene>
<feature type="chain" id="PRO_5037164963" evidence="1">
    <location>
        <begin position="26"/>
        <end position="331"/>
    </location>
</feature>
<reference evidence="2" key="1">
    <citation type="submission" date="2021-01" db="EMBL/GenBank/DDBJ databases">
        <title>Modified the classification status of verrucomicrobia.</title>
        <authorList>
            <person name="Feng X."/>
        </authorList>
    </citation>
    <scope>NUCLEOTIDE SEQUENCE</scope>
    <source>
        <strain evidence="2">KCTC 12986</strain>
    </source>
</reference>
<keyword evidence="3" id="KW-1185">Reference proteome</keyword>
<dbReference type="Proteomes" id="UP000604083">
    <property type="component" value="Unassembled WGS sequence"/>
</dbReference>
<organism evidence="2 3">
    <name type="scientific">Roseibacillus ishigakijimensis</name>
    <dbReference type="NCBI Taxonomy" id="454146"/>
    <lineage>
        <taxon>Bacteria</taxon>
        <taxon>Pseudomonadati</taxon>
        <taxon>Verrucomicrobiota</taxon>
        <taxon>Verrucomicrobiia</taxon>
        <taxon>Verrucomicrobiales</taxon>
        <taxon>Verrucomicrobiaceae</taxon>
        <taxon>Roseibacillus</taxon>
    </lineage>
</organism>
<dbReference type="RefSeq" id="WP_200390011.1">
    <property type="nucleotide sequence ID" value="NZ_JAENIO010000001.1"/>
</dbReference>
<keyword evidence="1" id="KW-0732">Signal</keyword>